<gene>
    <name evidence="1" type="ORF">TTHERM_001169489</name>
</gene>
<dbReference type="Proteomes" id="UP000009168">
    <property type="component" value="Unassembled WGS sequence"/>
</dbReference>
<reference evidence="2" key="1">
    <citation type="journal article" date="2006" name="PLoS Biol.">
        <title>Macronuclear genome sequence of the ciliate Tetrahymena thermophila, a model eukaryote.</title>
        <authorList>
            <person name="Eisen J.A."/>
            <person name="Coyne R.S."/>
            <person name="Wu M."/>
            <person name="Wu D."/>
            <person name="Thiagarajan M."/>
            <person name="Wortman J.R."/>
            <person name="Badger J.H."/>
            <person name="Ren Q."/>
            <person name="Amedeo P."/>
            <person name="Jones K.M."/>
            <person name="Tallon L.J."/>
            <person name="Delcher A.L."/>
            <person name="Salzberg S.L."/>
            <person name="Silva J.C."/>
            <person name="Haas B.J."/>
            <person name="Majoros W.H."/>
            <person name="Farzad M."/>
            <person name="Carlton J.M."/>
            <person name="Smith R.K. Jr."/>
            <person name="Garg J."/>
            <person name="Pearlman R.E."/>
            <person name="Karrer K.M."/>
            <person name="Sun L."/>
            <person name="Manning G."/>
            <person name="Elde N.C."/>
            <person name="Turkewitz A.P."/>
            <person name="Asai D.J."/>
            <person name="Wilkes D.E."/>
            <person name="Wang Y."/>
            <person name="Cai H."/>
            <person name="Collins K."/>
            <person name="Stewart B.A."/>
            <person name="Lee S.R."/>
            <person name="Wilamowska K."/>
            <person name="Weinberg Z."/>
            <person name="Ruzzo W.L."/>
            <person name="Wloga D."/>
            <person name="Gaertig J."/>
            <person name="Frankel J."/>
            <person name="Tsao C.-C."/>
            <person name="Gorovsky M.A."/>
            <person name="Keeling P.J."/>
            <person name="Waller R.F."/>
            <person name="Patron N.J."/>
            <person name="Cherry J.M."/>
            <person name="Stover N.A."/>
            <person name="Krieger C.J."/>
            <person name="del Toro C."/>
            <person name="Ryder H.F."/>
            <person name="Williamson S.C."/>
            <person name="Barbeau R.A."/>
            <person name="Hamilton E.P."/>
            <person name="Orias E."/>
        </authorList>
    </citation>
    <scope>NUCLEOTIDE SEQUENCE [LARGE SCALE GENOMIC DNA]</scope>
    <source>
        <strain evidence="2">SB210</strain>
    </source>
</reference>
<accession>W7XHY8</accession>
<sequence>MHRTKIFVLKITIIYQLLLLKMKKSFLQVNFWIKKQLIYFKRDIKCLMQKKFRQITKLQESQIIHQKLVFIRKEFKYQYHAQYQLQKIKQIYSITQITRSTSKKVYKQLY</sequence>
<protein>
    <submittedName>
        <fullName evidence="1">Uncharacterized protein</fullName>
    </submittedName>
</protein>
<proteinExistence type="predicted"/>
<dbReference type="EMBL" id="GG662687">
    <property type="protein sequence ID" value="EWS74181.1"/>
    <property type="molecule type" value="Genomic_DNA"/>
</dbReference>
<evidence type="ECO:0000313" key="2">
    <source>
        <dbReference type="Proteomes" id="UP000009168"/>
    </source>
</evidence>
<name>W7XHY8_TETTS</name>
<dbReference type="RefSeq" id="XP_012653288.1">
    <property type="nucleotide sequence ID" value="XM_012797834.1"/>
</dbReference>
<organism evidence="1 2">
    <name type="scientific">Tetrahymena thermophila (strain SB210)</name>
    <dbReference type="NCBI Taxonomy" id="312017"/>
    <lineage>
        <taxon>Eukaryota</taxon>
        <taxon>Sar</taxon>
        <taxon>Alveolata</taxon>
        <taxon>Ciliophora</taxon>
        <taxon>Intramacronucleata</taxon>
        <taxon>Oligohymenophorea</taxon>
        <taxon>Hymenostomatida</taxon>
        <taxon>Tetrahymenina</taxon>
        <taxon>Tetrahymenidae</taxon>
        <taxon>Tetrahymena</taxon>
    </lineage>
</organism>
<dbReference type="InParanoid" id="W7XHY8"/>
<evidence type="ECO:0000313" key="1">
    <source>
        <dbReference type="EMBL" id="EWS74181.1"/>
    </source>
</evidence>
<keyword evidence="2" id="KW-1185">Reference proteome</keyword>
<dbReference type="AlphaFoldDB" id="W7XHY8"/>
<dbReference type="KEGG" id="tet:TTHERM_001169489"/>
<dbReference type="GeneID" id="24441857"/>